<evidence type="ECO:0000256" key="3">
    <source>
        <dbReference type="ARBA" id="ARBA00022989"/>
    </source>
</evidence>
<dbReference type="Pfam" id="PF01794">
    <property type="entry name" value="Ferric_reduct"/>
    <property type="match status" value="1"/>
</dbReference>
<evidence type="ECO:0000313" key="9">
    <source>
        <dbReference type="Proteomes" id="UP000007129"/>
    </source>
</evidence>
<dbReference type="OrthoDB" id="17725at2759"/>
<dbReference type="STRING" id="1126212.K2RE25"/>
<dbReference type="GO" id="GO:0016020">
    <property type="term" value="C:membrane"/>
    <property type="evidence" value="ECO:0007669"/>
    <property type="project" value="UniProtKB-SubCell"/>
</dbReference>
<dbReference type="InterPro" id="IPR013130">
    <property type="entry name" value="Fe3_Rdtase_TM_dom"/>
</dbReference>
<protein>
    <submittedName>
        <fullName evidence="8">Ferric reductase transmembrane component 7</fullName>
    </submittedName>
</protein>
<keyword evidence="5 6" id="KW-0472">Membrane</keyword>
<name>K2RE25_MACPH</name>
<evidence type="ECO:0000256" key="5">
    <source>
        <dbReference type="ARBA" id="ARBA00023136"/>
    </source>
</evidence>
<feature type="transmembrane region" description="Helical" evidence="6">
    <location>
        <begin position="214"/>
        <end position="234"/>
    </location>
</feature>
<feature type="transmembrane region" description="Helical" evidence="6">
    <location>
        <begin position="54"/>
        <end position="78"/>
    </location>
</feature>
<feature type="transmembrane region" description="Helical" evidence="6">
    <location>
        <begin position="121"/>
        <end position="143"/>
    </location>
</feature>
<keyword evidence="2 6" id="KW-0812">Transmembrane</keyword>
<proteinExistence type="predicted"/>
<dbReference type="InParanoid" id="K2RE25"/>
<organism evidence="8 9">
    <name type="scientific">Macrophomina phaseolina (strain MS6)</name>
    <name type="common">Charcoal rot fungus</name>
    <dbReference type="NCBI Taxonomy" id="1126212"/>
    <lineage>
        <taxon>Eukaryota</taxon>
        <taxon>Fungi</taxon>
        <taxon>Dikarya</taxon>
        <taxon>Ascomycota</taxon>
        <taxon>Pezizomycotina</taxon>
        <taxon>Dothideomycetes</taxon>
        <taxon>Dothideomycetes incertae sedis</taxon>
        <taxon>Botryosphaeriales</taxon>
        <taxon>Botryosphaeriaceae</taxon>
        <taxon>Macrophomina</taxon>
    </lineage>
</organism>
<keyword evidence="4" id="KW-0813">Transport</keyword>
<reference evidence="8 9" key="1">
    <citation type="journal article" date="2012" name="BMC Genomics">
        <title>Tools to kill: Genome of one of the most destructive plant pathogenic fungi Macrophomina phaseolina.</title>
        <authorList>
            <person name="Islam M.S."/>
            <person name="Haque M.S."/>
            <person name="Islam M.M."/>
            <person name="Emdad E.M."/>
            <person name="Halim A."/>
            <person name="Hossen Q.M.M."/>
            <person name="Hossain M.Z."/>
            <person name="Ahmed B."/>
            <person name="Rahim S."/>
            <person name="Rahman M.S."/>
            <person name="Alam M.M."/>
            <person name="Hou S."/>
            <person name="Wan X."/>
            <person name="Saito J.A."/>
            <person name="Alam M."/>
        </authorList>
    </citation>
    <scope>NUCLEOTIDE SEQUENCE [LARGE SCALE GENOMIC DNA]</scope>
    <source>
        <strain evidence="8 9">MS6</strain>
    </source>
</reference>
<accession>K2RE25</accession>
<evidence type="ECO:0000256" key="2">
    <source>
        <dbReference type="ARBA" id="ARBA00022692"/>
    </source>
</evidence>
<feature type="domain" description="Ferric oxidoreductase" evidence="7">
    <location>
        <begin position="176"/>
        <end position="228"/>
    </location>
</feature>
<evidence type="ECO:0000259" key="7">
    <source>
        <dbReference type="Pfam" id="PF01794"/>
    </source>
</evidence>
<keyword evidence="4" id="KW-0406">Ion transport</keyword>
<dbReference type="HOGENOM" id="CLU_1094475_0_0_1"/>
<evidence type="ECO:0000256" key="1">
    <source>
        <dbReference type="ARBA" id="ARBA00004141"/>
    </source>
</evidence>
<comment type="subcellular location">
    <subcellularLocation>
        <location evidence="1">Membrane</location>
        <topology evidence="1">Multi-pass membrane protein</topology>
    </subcellularLocation>
</comment>
<dbReference type="GO" id="GO:0006811">
    <property type="term" value="P:monoatomic ion transport"/>
    <property type="evidence" value="ECO:0007669"/>
    <property type="project" value="UniProtKB-KW"/>
</dbReference>
<dbReference type="GO" id="GO:0016491">
    <property type="term" value="F:oxidoreductase activity"/>
    <property type="evidence" value="ECO:0007669"/>
    <property type="project" value="UniProtKB-ARBA"/>
</dbReference>
<feature type="transmembrane region" description="Helical" evidence="6">
    <location>
        <begin position="190"/>
        <end position="207"/>
    </location>
</feature>
<sequence length="254" mass="29074">MPPNRWPGGSIPSGVPYEDLPITNPHCNTDSCHAFAAGWNESYRETSLISQIDYGFWVLCYYLCWTVLFVVAYSIHLIRDHLVRRDSKGNAPTQHPDWKNILVARYRSVAYRRFTGRLSALPSFGILSLFSVSTVFCACLIFPEQPYLRSHFRIGSPPLSIPHMYAPVKDGGVAYLAQLYIDQKRELSGTILYFLFIWLMLLSLPWVRRRAHEFFVCSHVFLGVSFIGILAWHIKGEYISVSALRFAFTLGLTQ</sequence>
<keyword evidence="3 6" id="KW-1133">Transmembrane helix</keyword>
<dbReference type="VEuPathDB" id="FungiDB:MPH_10086"/>
<dbReference type="EMBL" id="AHHD01000426">
    <property type="protein sequence ID" value="EKG12843.1"/>
    <property type="molecule type" value="Genomic_DNA"/>
</dbReference>
<gene>
    <name evidence="8" type="ORF">MPH_10086</name>
</gene>
<dbReference type="AlphaFoldDB" id="K2RE25"/>
<comment type="caution">
    <text evidence="8">The sequence shown here is derived from an EMBL/GenBank/DDBJ whole genome shotgun (WGS) entry which is preliminary data.</text>
</comment>
<evidence type="ECO:0000256" key="6">
    <source>
        <dbReference type="SAM" id="Phobius"/>
    </source>
</evidence>
<evidence type="ECO:0000256" key="4">
    <source>
        <dbReference type="ARBA" id="ARBA00023065"/>
    </source>
</evidence>
<evidence type="ECO:0000313" key="8">
    <source>
        <dbReference type="EMBL" id="EKG12843.1"/>
    </source>
</evidence>
<dbReference type="Proteomes" id="UP000007129">
    <property type="component" value="Unassembled WGS sequence"/>
</dbReference>